<dbReference type="Gene3D" id="3.40.630.30">
    <property type="match status" value="1"/>
</dbReference>
<dbReference type="EMBL" id="BONQ01000034">
    <property type="protein sequence ID" value="GIG44304.1"/>
    <property type="molecule type" value="Genomic_DNA"/>
</dbReference>
<protein>
    <recommendedName>
        <fullName evidence="1">N-acetyltransferase domain-containing protein</fullName>
    </recommendedName>
</protein>
<dbReference type="InterPro" id="IPR000182">
    <property type="entry name" value="GNAT_dom"/>
</dbReference>
<dbReference type="Pfam" id="PF12900">
    <property type="entry name" value="Pyridox_ox_2"/>
    <property type="match status" value="1"/>
</dbReference>
<evidence type="ECO:0000313" key="2">
    <source>
        <dbReference type="EMBL" id="GIG44304.1"/>
    </source>
</evidence>
<dbReference type="Gene3D" id="2.30.110.10">
    <property type="entry name" value="Electron Transport, Fmn-binding Protein, Chain A"/>
    <property type="match status" value="1"/>
</dbReference>
<organism evidence="2 3">
    <name type="scientific">Dactylosporangium siamense</name>
    <dbReference type="NCBI Taxonomy" id="685454"/>
    <lineage>
        <taxon>Bacteria</taxon>
        <taxon>Bacillati</taxon>
        <taxon>Actinomycetota</taxon>
        <taxon>Actinomycetes</taxon>
        <taxon>Micromonosporales</taxon>
        <taxon>Micromonosporaceae</taxon>
        <taxon>Dactylosporangium</taxon>
    </lineage>
</organism>
<dbReference type="InterPro" id="IPR024747">
    <property type="entry name" value="Pyridox_Oxase-rel"/>
</dbReference>
<dbReference type="Pfam" id="PF13302">
    <property type="entry name" value="Acetyltransf_3"/>
    <property type="match status" value="1"/>
</dbReference>
<dbReference type="GO" id="GO:0016747">
    <property type="term" value="F:acyltransferase activity, transferring groups other than amino-acyl groups"/>
    <property type="evidence" value="ECO:0007669"/>
    <property type="project" value="InterPro"/>
</dbReference>
<evidence type="ECO:0000313" key="3">
    <source>
        <dbReference type="Proteomes" id="UP000660611"/>
    </source>
</evidence>
<reference evidence="2" key="1">
    <citation type="submission" date="2021-01" db="EMBL/GenBank/DDBJ databases">
        <title>Whole genome shotgun sequence of Dactylosporangium siamense NBRC 106093.</title>
        <authorList>
            <person name="Komaki H."/>
            <person name="Tamura T."/>
        </authorList>
    </citation>
    <scope>NUCLEOTIDE SEQUENCE</scope>
    <source>
        <strain evidence="2">NBRC 106093</strain>
    </source>
</reference>
<feature type="domain" description="N-acetyltransferase" evidence="1">
    <location>
        <begin position="228"/>
        <end position="386"/>
    </location>
</feature>
<dbReference type="InterPro" id="IPR016181">
    <property type="entry name" value="Acyl_CoA_acyltransferase"/>
</dbReference>
<dbReference type="PANTHER" id="PTHR43610">
    <property type="entry name" value="BLL6696 PROTEIN"/>
    <property type="match status" value="1"/>
</dbReference>
<gene>
    <name evidence="2" type="ORF">Dsi01nite_023450</name>
</gene>
<evidence type="ECO:0000259" key="1">
    <source>
        <dbReference type="PROSITE" id="PS51186"/>
    </source>
</evidence>
<keyword evidence="3" id="KW-1185">Reference proteome</keyword>
<dbReference type="PANTHER" id="PTHR43610:SF1">
    <property type="entry name" value="N-ACETYLTRANSFERASE DOMAIN-CONTAINING PROTEIN"/>
    <property type="match status" value="1"/>
</dbReference>
<sequence length="410" mass="44595">METYLKTARTTPKRMGERASYDAGLVHSILDEAYVCHLGFVVDGEPRVLPTLHARVGDVVYLHGSTGNRALLAARDGGLPICVTVTLLDGLVLARSQFHHSANYRSVVAHGTARLVTDPQERDLAFAALVDKIIPGRAADSRPPNPKELAQTALLALPLREVSAKVRTGDPSDDEQDLPLPHWAGVVPLTLVAGAPRPAPDTLVPIPEYLRPAATGWHGAPTLRGRHVVIEPLDHAHAPGLFAALDDAEVWTHLTVTRPGSVGEMAAIIATAIRDETRTPFVQRDPATNEILGSTSFYAIDEGRRSIAIGHTMLGRPHWRTAINTESKLLLMAHAFDTLGAIRVEWHTDIRNERSQRAIARLGAEREGVLRSHRQRPDGSWRDTVCFAMLAGEWPAARGRLSSALEAGVR</sequence>
<dbReference type="Proteomes" id="UP000660611">
    <property type="component" value="Unassembled WGS sequence"/>
</dbReference>
<comment type="caution">
    <text evidence="2">The sequence shown here is derived from an EMBL/GenBank/DDBJ whole genome shotgun (WGS) entry which is preliminary data.</text>
</comment>
<dbReference type="InterPro" id="IPR012349">
    <property type="entry name" value="Split_barrel_FMN-bd"/>
</dbReference>
<dbReference type="AlphaFoldDB" id="A0A919U6C4"/>
<dbReference type="SUPFAM" id="SSF50475">
    <property type="entry name" value="FMN-binding split barrel"/>
    <property type="match status" value="1"/>
</dbReference>
<accession>A0A919U6C4</accession>
<name>A0A919U6C4_9ACTN</name>
<dbReference type="SUPFAM" id="SSF55729">
    <property type="entry name" value="Acyl-CoA N-acyltransferases (Nat)"/>
    <property type="match status" value="1"/>
</dbReference>
<proteinExistence type="predicted"/>
<dbReference type="PROSITE" id="PS51186">
    <property type="entry name" value="GNAT"/>
    <property type="match status" value="1"/>
</dbReference>